<evidence type="ECO:0000313" key="1">
    <source>
        <dbReference type="EMBL" id="EAS29672.2"/>
    </source>
</evidence>
<proteinExistence type="predicted"/>
<dbReference type="EMBL" id="GG704913">
    <property type="protein sequence ID" value="EAS29672.2"/>
    <property type="molecule type" value="Genomic_DNA"/>
</dbReference>
<name>A0A0E1RWW6_COCIM</name>
<keyword evidence="2" id="KW-1185">Reference proteome</keyword>
<reference evidence="2" key="2">
    <citation type="journal article" date="2010" name="Genome Res.">
        <title>Population genomic sequencing of Coccidioides fungi reveals recent hybridization and transposon control.</title>
        <authorList>
            <person name="Neafsey D.E."/>
            <person name="Barker B.M."/>
            <person name="Sharpton T.J."/>
            <person name="Stajich J.E."/>
            <person name="Park D.J."/>
            <person name="Whiston E."/>
            <person name="Hung C.-Y."/>
            <person name="McMahan C."/>
            <person name="White J."/>
            <person name="Sykes S."/>
            <person name="Heiman D."/>
            <person name="Young S."/>
            <person name="Zeng Q."/>
            <person name="Abouelleil A."/>
            <person name="Aftuck L."/>
            <person name="Bessette D."/>
            <person name="Brown A."/>
            <person name="FitzGerald M."/>
            <person name="Lui A."/>
            <person name="Macdonald J.P."/>
            <person name="Priest M."/>
            <person name="Orbach M.J."/>
            <person name="Galgiani J.N."/>
            <person name="Kirkland T.N."/>
            <person name="Cole G.T."/>
            <person name="Birren B.W."/>
            <person name="Henn M.R."/>
            <person name="Taylor J.W."/>
            <person name="Rounsley S.D."/>
        </authorList>
    </citation>
    <scope>GENOME REANNOTATION</scope>
    <source>
        <strain evidence="2">RS</strain>
    </source>
</reference>
<dbReference type="Proteomes" id="UP000001261">
    <property type="component" value="Unassembled WGS sequence"/>
</dbReference>
<evidence type="ECO:0000313" key="2">
    <source>
        <dbReference type="Proteomes" id="UP000001261"/>
    </source>
</evidence>
<dbReference type="InParanoid" id="A0A0E1RWW6"/>
<protein>
    <submittedName>
        <fullName evidence="1">Uncharacterized protein</fullName>
    </submittedName>
</protein>
<dbReference type="VEuPathDB" id="FungiDB:CIMG_13207"/>
<dbReference type="RefSeq" id="XP_001241255.2">
    <property type="nucleotide sequence ID" value="XM_001241254.2"/>
</dbReference>
<dbReference type="GeneID" id="24164834"/>
<dbReference type="AlphaFoldDB" id="A0A0E1RWW6"/>
<dbReference type="KEGG" id="cim:CIMG_13207"/>
<gene>
    <name evidence="1" type="ORF">CIMG_13207</name>
</gene>
<organism evidence="1 2">
    <name type="scientific">Coccidioides immitis (strain RS)</name>
    <name type="common">Valley fever fungus</name>
    <dbReference type="NCBI Taxonomy" id="246410"/>
    <lineage>
        <taxon>Eukaryota</taxon>
        <taxon>Fungi</taxon>
        <taxon>Dikarya</taxon>
        <taxon>Ascomycota</taxon>
        <taxon>Pezizomycotina</taxon>
        <taxon>Eurotiomycetes</taxon>
        <taxon>Eurotiomycetidae</taxon>
        <taxon>Onygenales</taxon>
        <taxon>Onygenaceae</taxon>
        <taxon>Coccidioides</taxon>
    </lineage>
</organism>
<accession>A0A0E1RWW6</accession>
<sequence>MSTCAESSPIVVFYLVGFGDGFGHELEVSHTGIAKSQGLSLCACLMKGPNASHMKADLRESVNDMASFRLFVIRFGGIAKRKEGYK</sequence>
<reference evidence="2" key="1">
    <citation type="journal article" date="2009" name="Genome Res.">
        <title>Comparative genomic analyses of the human fungal pathogens Coccidioides and their relatives.</title>
        <authorList>
            <person name="Sharpton T.J."/>
            <person name="Stajich J.E."/>
            <person name="Rounsley S.D."/>
            <person name="Gardner M.J."/>
            <person name="Wortman J.R."/>
            <person name="Jordar V.S."/>
            <person name="Maiti R."/>
            <person name="Kodira C.D."/>
            <person name="Neafsey D.E."/>
            <person name="Zeng Q."/>
            <person name="Hung C.-Y."/>
            <person name="McMahan C."/>
            <person name="Muszewska A."/>
            <person name="Grynberg M."/>
            <person name="Mandel M.A."/>
            <person name="Kellner E.M."/>
            <person name="Barker B.M."/>
            <person name="Galgiani J.N."/>
            <person name="Orbach M.J."/>
            <person name="Kirkland T.N."/>
            <person name="Cole G.T."/>
            <person name="Henn M.R."/>
            <person name="Birren B.W."/>
            <person name="Taylor J.W."/>
        </authorList>
    </citation>
    <scope>NUCLEOTIDE SEQUENCE [LARGE SCALE GENOMIC DNA]</scope>
    <source>
        <strain evidence="2">RS</strain>
    </source>
</reference>